<dbReference type="InterPro" id="IPR036515">
    <property type="entry name" value="Transposase_17_sf"/>
</dbReference>
<dbReference type="Proteomes" id="UP000319619">
    <property type="component" value="Unassembled WGS sequence"/>
</dbReference>
<evidence type="ECO:0000313" key="3">
    <source>
        <dbReference type="Proteomes" id="UP000319619"/>
    </source>
</evidence>
<name>A0A532UYM2_UNCL8</name>
<dbReference type="EMBL" id="NJBN01000006">
    <property type="protein sequence ID" value="TKJ40063.1"/>
    <property type="molecule type" value="Genomic_DNA"/>
</dbReference>
<dbReference type="Pfam" id="PF01797">
    <property type="entry name" value="Y1_Tnp"/>
    <property type="match status" value="1"/>
</dbReference>
<dbReference type="InterPro" id="IPR002686">
    <property type="entry name" value="Transposase_17"/>
</dbReference>
<comment type="caution">
    <text evidence="2">The sequence shown here is derived from an EMBL/GenBank/DDBJ whole genome shotgun (WGS) entry which is preliminary data.</text>
</comment>
<dbReference type="GO" id="GO:0004803">
    <property type="term" value="F:transposase activity"/>
    <property type="evidence" value="ECO:0007669"/>
    <property type="project" value="InterPro"/>
</dbReference>
<dbReference type="GO" id="GO:0006313">
    <property type="term" value="P:DNA transposition"/>
    <property type="evidence" value="ECO:0007669"/>
    <property type="project" value="InterPro"/>
</dbReference>
<gene>
    <name evidence="2" type="ORF">CEE37_10015</name>
</gene>
<evidence type="ECO:0000313" key="2">
    <source>
        <dbReference type="EMBL" id="TKJ40063.1"/>
    </source>
</evidence>
<dbReference type="SUPFAM" id="SSF143422">
    <property type="entry name" value="Transposase IS200-like"/>
    <property type="match status" value="1"/>
</dbReference>
<dbReference type="AlphaFoldDB" id="A0A532UYM2"/>
<evidence type="ECO:0000259" key="1">
    <source>
        <dbReference type="SMART" id="SM01321"/>
    </source>
</evidence>
<organism evidence="2 3">
    <name type="scientific">candidate division LCP-89 bacterium B3_LCP</name>
    <dbReference type="NCBI Taxonomy" id="2012998"/>
    <lineage>
        <taxon>Bacteria</taxon>
        <taxon>Pseudomonadati</taxon>
        <taxon>Bacteria division LCP-89</taxon>
    </lineage>
</organism>
<sequence length="158" mass="18747">MGMTKLHRKIRLERDAYSESNNPCSITICTQNRRRIFNDKSFATYCIELIKELSIKRSFRLFAYCFMPDHIHLLLQGNGTYSIIDLIREFKSKSTIQSREFGLSGKIYQTSFYDHFLRKDEDIEKHTRYILENPVRKGIVKSMAEYSFSGSEVFDFKR</sequence>
<dbReference type="NCBIfam" id="NF047646">
    <property type="entry name" value="REP_Tyr_transpos"/>
    <property type="match status" value="1"/>
</dbReference>
<dbReference type="PANTHER" id="PTHR36966">
    <property type="entry name" value="REP-ASSOCIATED TYROSINE TRANSPOSASE"/>
    <property type="match status" value="1"/>
</dbReference>
<reference evidence="2 3" key="1">
    <citation type="submission" date="2017-06" db="EMBL/GenBank/DDBJ databases">
        <title>Novel microbial phyla capable of carbon fixation and sulfur reduction in deep-sea sediments.</title>
        <authorList>
            <person name="Huang J."/>
            <person name="Baker B."/>
            <person name="Wang Y."/>
        </authorList>
    </citation>
    <scope>NUCLEOTIDE SEQUENCE [LARGE SCALE GENOMIC DNA]</scope>
    <source>
        <strain evidence="2">B3_LCP</strain>
    </source>
</reference>
<accession>A0A532UYM2</accession>
<dbReference type="SMART" id="SM01321">
    <property type="entry name" value="Y1_Tnp"/>
    <property type="match status" value="1"/>
</dbReference>
<proteinExistence type="predicted"/>
<dbReference type="PANTHER" id="PTHR36966:SF1">
    <property type="entry name" value="REP-ASSOCIATED TYROSINE TRANSPOSASE"/>
    <property type="match status" value="1"/>
</dbReference>
<dbReference type="Gene3D" id="3.30.70.1290">
    <property type="entry name" value="Transposase IS200-like"/>
    <property type="match status" value="1"/>
</dbReference>
<feature type="domain" description="Transposase IS200-like" evidence="1">
    <location>
        <begin position="19"/>
        <end position="133"/>
    </location>
</feature>
<protein>
    <recommendedName>
        <fullName evidence="1">Transposase IS200-like domain-containing protein</fullName>
    </recommendedName>
</protein>
<dbReference type="GO" id="GO:0043565">
    <property type="term" value="F:sequence-specific DNA binding"/>
    <property type="evidence" value="ECO:0007669"/>
    <property type="project" value="TreeGrafter"/>
</dbReference>
<dbReference type="InterPro" id="IPR052715">
    <property type="entry name" value="RAYT_transposase"/>
</dbReference>